<reference evidence="1 2" key="1">
    <citation type="journal article" date="2022" name="Hortic Res">
        <title>A haplotype resolved chromosomal level avocado genome allows analysis of novel avocado genes.</title>
        <authorList>
            <person name="Nath O."/>
            <person name="Fletcher S.J."/>
            <person name="Hayward A."/>
            <person name="Shaw L.M."/>
            <person name="Masouleh A.K."/>
            <person name="Furtado A."/>
            <person name="Henry R.J."/>
            <person name="Mitter N."/>
        </authorList>
    </citation>
    <scope>NUCLEOTIDE SEQUENCE [LARGE SCALE GENOMIC DNA]</scope>
    <source>
        <strain evidence="2">cv. Hass</strain>
    </source>
</reference>
<evidence type="ECO:0000313" key="1">
    <source>
        <dbReference type="EMBL" id="KAJ8650501.1"/>
    </source>
</evidence>
<name>A0ACC2MXK5_PERAE</name>
<comment type="caution">
    <text evidence="1">The sequence shown here is derived from an EMBL/GenBank/DDBJ whole genome shotgun (WGS) entry which is preliminary data.</text>
</comment>
<accession>A0ACC2MXK5</accession>
<dbReference type="Proteomes" id="UP001234297">
    <property type="component" value="Chromosome 1"/>
</dbReference>
<dbReference type="EMBL" id="CM056809">
    <property type="protein sequence ID" value="KAJ8650501.1"/>
    <property type="molecule type" value="Genomic_DNA"/>
</dbReference>
<protein>
    <submittedName>
        <fullName evidence="1">Uncharacterized protein</fullName>
    </submittedName>
</protein>
<evidence type="ECO:0000313" key="2">
    <source>
        <dbReference type="Proteomes" id="UP001234297"/>
    </source>
</evidence>
<gene>
    <name evidence="1" type="ORF">MRB53_003524</name>
</gene>
<proteinExistence type="predicted"/>
<sequence>MQQTKQEPNPLLQQLLRISQAKAKMPLSNNVIGAINLVAMLLSIPIIAAGIWLASETDNGCVAILQWPVIIIGILLLVVALAGFAGAFWRIPWLLLFYLAAMFILIILLAILVVFAYMVTNRGSGHAVPGRSYTEYHLEDYSGWLRRRVQGSFKWNRIKNCLMSASICSQMNQTYPSAEIFFNAPITPLQSGCCKPPTLCGYTFVNPTYWISPISTGADVDCVRWSNDQTQLCYACNSCKAGLLANLTREWRKADLILVLTLVALIVIYLIGCCAFRNAKTEDLFRRYKQGEDGRSPGCKRHQETAMEAKYFRFLKIVGVGFKARAEAEGRLLYLKLGYSHEVELTVPPAVRVFCFKPNVVCCTGIDKQRVTQFAAAVRSCKPPEVYKGKGIMYIDEVVKKKQGKKSK</sequence>
<keyword evidence="2" id="KW-1185">Reference proteome</keyword>
<organism evidence="1 2">
    <name type="scientific">Persea americana</name>
    <name type="common">Avocado</name>
    <dbReference type="NCBI Taxonomy" id="3435"/>
    <lineage>
        <taxon>Eukaryota</taxon>
        <taxon>Viridiplantae</taxon>
        <taxon>Streptophyta</taxon>
        <taxon>Embryophyta</taxon>
        <taxon>Tracheophyta</taxon>
        <taxon>Spermatophyta</taxon>
        <taxon>Magnoliopsida</taxon>
        <taxon>Magnoliidae</taxon>
        <taxon>Laurales</taxon>
        <taxon>Lauraceae</taxon>
        <taxon>Persea</taxon>
    </lineage>
</organism>